<proteinExistence type="predicted"/>
<dbReference type="Proteomes" id="UP001153331">
    <property type="component" value="Unassembled WGS sequence"/>
</dbReference>
<name>A0ACC2HTR1_9PLEO</name>
<keyword evidence="2" id="KW-1185">Reference proteome</keyword>
<protein>
    <submittedName>
        <fullName evidence="1">Uncharacterized protein</fullName>
    </submittedName>
</protein>
<comment type="caution">
    <text evidence="1">The sequence shown here is derived from an EMBL/GenBank/DDBJ whole genome shotgun (WGS) entry which is preliminary data.</text>
</comment>
<organism evidence="1 2">
    <name type="scientific">Boeremia exigua</name>
    <dbReference type="NCBI Taxonomy" id="749465"/>
    <lineage>
        <taxon>Eukaryota</taxon>
        <taxon>Fungi</taxon>
        <taxon>Dikarya</taxon>
        <taxon>Ascomycota</taxon>
        <taxon>Pezizomycotina</taxon>
        <taxon>Dothideomycetes</taxon>
        <taxon>Pleosporomycetidae</taxon>
        <taxon>Pleosporales</taxon>
        <taxon>Pleosporineae</taxon>
        <taxon>Didymellaceae</taxon>
        <taxon>Boeremia</taxon>
    </lineage>
</organism>
<evidence type="ECO:0000313" key="2">
    <source>
        <dbReference type="Proteomes" id="UP001153331"/>
    </source>
</evidence>
<dbReference type="EMBL" id="JAPHNI010001264">
    <property type="protein sequence ID" value="KAJ8106123.1"/>
    <property type="molecule type" value="Genomic_DNA"/>
</dbReference>
<evidence type="ECO:0000313" key="1">
    <source>
        <dbReference type="EMBL" id="KAJ8106123.1"/>
    </source>
</evidence>
<gene>
    <name evidence="1" type="ORF">OPT61_g9748</name>
</gene>
<sequence>MTTKRKYTAQRGFFSHDDDPESWDFRAVTRVDLGLLNRSYPTDSLIDESYAQIESTQWQRFKQYLEHLNANDSTKHYKLLYLIRHGEGFHNVKEKEIGRAEWDRYWAKMPGDGSVVWADAELTANGEQQARSIAEARAYLGGGTITAILSSPLRRCLRTVHLAFPPETRDRRPIIKEKLRERLGIHTCDQRSSRTWIAENYPSFDIEDGFDENDSLWTPDRRESIEEHTARSTELLDDIFDGDYGDYVVLAAHSGAIMSLFAATGWRKVPVAAGAVYPLLVCVGPEAVQLSRPQKDSSVTTKDIRLSATHPFIKSATTSPAGTIGSA</sequence>
<reference evidence="1" key="1">
    <citation type="submission" date="2022-11" db="EMBL/GenBank/DDBJ databases">
        <title>Genome Sequence of Boeremia exigua.</title>
        <authorList>
            <person name="Buettner E."/>
        </authorList>
    </citation>
    <scope>NUCLEOTIDE SEQUENCE</scope>
    <source>
        <strain evidence="1">CU02</strain>
    </source>
</reference>
<accession>A0ACC2HTR1</accession>